<dbReference type="GO" id="GO:0008168">
    <property type="term" value="F:methyltransferase activity"/>
    <property type="evidence" value="ECO:0007669"/>
    <property type="project" value="UniProtKB-KW"/>
</dbReference>
<reference evidence="5 6" key="1">
    <citation type="submission" date="2010-08" db="EMBL/GenBank/DDBJ databases">
        <authorList>
            <person name="Durkin A.S."/>
            <person name="Madupu R."/>
            <person name="Torralba M."/>
            <person name="Gillis M."/>
            <person name="Methe B."/>
            <person name="Sutton G."/>
            <person name="Nelson K.E."/>
        </authorList>
    </citation>
    <scope>NUCLEOTIDE SEQUENCE [LARGE SCALE GENOMIC DNA]</scope>
    <source>
        <strain evidence="5 6">PB189-T1-4</strain>
    </source>
</reference>
<dbReference type="EC" id="2.1.1.-" evidence="5"/>
<dbReference type="InterPro" id="IPR002942">
    <property type="entry name" value="S4_RNA-bd"/>
</dbReference>
<gene>
    <name evidence="5" type="primary">rrmJ</name>
    <name evidence="5" type="ORF">HMPREF9248_0957</name>
</gene>
<evidence type="ECO:0000313" key="6">
    <source>
        <dbReference type="Proteomes" id="UP000004431"/>
    </source>
</evidence>
<sequence>MKPRLDEELVAQGFFDTTQQAAAAVMAGDVSTNSERLVHPGARVKPGLFLHVKKKINYVSRGGLKLERALEAFCINPHGRVCLDIGASTGGFTDCLLRGGARSVTSVDVGYAQFSWQLRCDPRVTLYERTNICELPRLYPSLAFDLIVCDVSFTSIGTIIDAVRALCAPDATFVTLIKPQFETPKELVEKGGVVREPQLHTNAIVRVIAMCTNAGFDVRGVCNSPIHGAKGNSEFLLCCTASAEHCGTSSISDEDISRVVHAAHAE</sequence>
<dbReference type="EMBL" id="AEDQ01000017">
    <property type="protein sequence ID" value="EFL44223.1"/>
    <property type="molecule type" value="Genomic_DNA"/>
</dbReference>
<comment type="caution">
    <text evidence="5">The sequence shown here is derived from an EMBL/GenBank/DDBJ whole genome shotgun (WGS) entry which is preliminary data.</text>
</comment>
<dbReference type="PROSITE" id="PS50889">
    <property type="entry name" value="S4"/>
    <property type="match status" value="1"/>
</dbReference>
<comment type="similarity">
    <text evidence="2">Belongs to the TlyA family.</text>
</comment>
<keyword evidence="5" id="KW-0808">Transferase</keyword>
<dbReference type="PIRSF" id="PIRSF005578">
    <property type="entry name" value="TlyA"/>
    <property type="match status" value="1"/>
</dbReference>
<dbReference type="CDD" id="cd02440">
    <property type="entry name" value="AdoMet_MTases"/>
    <property type="match status" value="1"/>
</dbReference>
<dbReference type="InterPro" id="IPR004538">
    <property type="entry name" value="Hemolysin_A/TlyA"/>
</dbReference>
<dbReference type="Proteomes" id="UP000004431">
    <property type="component" value="Unassembled WGS sequence"/>
</dbReference>
<dbReference type="PANTHER" id="PTHR32319">
    <property type="entry name" value="BACTERIAL HEMOLYSIN-LIKE PROTEIN"/>
    <property type="match status" value="1"/>
</dbReference>
<accession>A0ABN0B081</accession>
<proteinExistence type="inferred from homology"/>
<dbReference type="InterPro" id="IPR002877">
    <property type="entry name" value="RNA_MeTrfase_FtsJ_dom"/>
</dbReference>
<dbReference type="InterPro" id="IPR036986">
    <property type="entry name" value="S4_RNA-bd_sf"/>
</dbReference>
<protein>
    <submittedName>
        <fullName evidence="5">Ribosomal RNA large subunit methyltransferase J</fullName>
        <ecNumber evidence="5">2.1.1.-</ecNumber>
    </submittedName>
</protein>
<evidence type="ECO:0000313" key="5">
    <source>
        <dbReference type="EMBL" id="EFL44223.1"/>
    </source>
</evidence>
<dbReference type="Pfam" id="PF01728">
    <property type="entry name" value="FtsJ"/>
    <property type="match status" value="1"/>
</dbReference>
<dbReference type="InterPro" id="IPR047048">
    <property type="entry name" value="TlyA"/>
</dbReference>
<evidence type="ECO:0000256" key="3">
    <source>
        <dbReference type="PROSITE-ProRule" id="PRU00182"/>
    </source>
</evidence>
<dbReference type="PANTHER" id="PTHR32319:SF0">
    <property type="entry name" value="BACTERIAL HEMOLYSIN-LIKE PROTEIN"/>
    <property type="match status" value="1"/>
</dbReference>
<dbReference type="NCBIfam" id="TIGR00478">
    <property type="entry name" value="tly"/>
    <property type="match status" value="1"/>
</dbReference>
<dbReference type="SMART" id="SM00363">
    <property type="entry name" value="S4"/>
    <property type="match status" value="1"/>
</dbReference>
<organism evidence="5 6">
    <name type="scientific">Fannyhessea vaginae PB189-T1-4</name>
    <dbReference type="NCBI Taxonomy" id="866774"/>
    <lineage>
        <taxon>Bacteria</taxon>
        <taxon>Bacillati</taxon>
        <taxon>Actinomycetota</taxon>
        <taxon>Coriobacteriia</taxon>
        <taxon>Coriobacteriales</taxon>
        <taxon>Atopobiaceae</taxon>
        <taxon>Fannyhessea</taxon>
    </lineage>
</organism>
<dbReference type="GO" id="GO:0032259">
    <property type="term" value="P:methylation"/>
    <property type="evidence" value="ECO:0007669"/>
    <property type="project" value="UniProtKB-KW"/>
</dbReference>
<name>A0ABN0B081_9ACTN</name>
<keyword evidence="6" id="KW-1185">Reference proteome</keyword>
<feature type="domain" description="RNA-binding S4" evidence="4">
    <location>
        <begin position="3"/>
        <end position="67"/>
    </location>
</feature>
<dbReference type="SUPFAM" id="SSF55174">
    <property type="entry name" value="Alpha-L RNA-binding motif"/>
    <property type="match status" value="1"/>
</dbReference>
<keyword evidence="5" id="KW-0489">Methyltransferase</keyword>
<evidence type="ECO:0000256" key="2">
    <source>
        <dbReference type="ARBA" id="ARBA00029460"/>
    </source>
</evidence>
<dbReference type="RefSeq" id="WP_006303931.1">
    <property type="nucleotide sequence ID" value="NZ_AEDQ01000017.1"/>
</dbReference>
<evidence type="ECO:0000256" key="1">
    <source>
        <dbReference type="ARBA" id="ARBA00022884"/>
    </source>
</evidence>
<evidence type="ECO:0000259" key="4">
    <source>
        <dbReference type="SMART" id="SM00363"/>
    </source>
</evidence>
<dbReference type="SUPFAM" id="SSF53335">
    <property type="entry name" value="S-adenosyl-L-methionine-dependent methyltransferases"/>
    <property type="match status" value="1"/>
</dbReference>
<dbReference type="Gene3D" id="3.40.50.150">
    <property type="entry name" value="Vaccinia Virus protein VP39"/>
    <property type="match status" value="1"/>
</dbReference>
<dbReference type="Gene3D" id="3.10.290.10">
    <property type="entry name" value="RNA-binding S4 domain"/>
    <property type="match status" value="1"/>
</dbReference>
<dbReference type="InterPro" id="IPR029063">
    <property type="entry name" value="SAM-dependent_MTases_sf"/>
</dbReference>
<keyword evidence="1 3" id="KW-0694">RNA-binding</keyword>